<dbReference type="Gene3D" id="1.20.140.90">
    <property type="entry name" value="Malonyl-CoA decarboxylase, oligemerization domain"/>
    <property type="match status" value="1"/>
</dbReference>
<organism evidence="2 3">
    <name type="scientific">Glossina austeni</name>
    <name type="common">Savannah tsetse fly</name>
    <dbReference type="NCBI Taxonomy" id="7395"/>
    <lineage>
        <taxon>Eukaryota</taxon>
        <taxon>Metazoa</taxon>
        <taxon>Ecdysozoa</taxon>
        <taxon>Arthropoda</taxon>
        <taxon>Hexapoda</taxon>
        <taxon>Insecta</taxon>
        <taxon>Pterygota</taxon>
        <taxon>Neoptera</taxon>
        <taxon>Endopterygota</taxon>
        <taxon>Diptera</taxon>
        <taxon>Brachycera</taxon>
        <taxon>Muscomorpha</taxon>
        <taxon>Hippoboscoidea</taxon>
        <taxon>Glossinidae</taxon>
        <taxon>Glossina</taxon>
    </lineage>
</organism>
<dbReference type="Gene3D" id="3.40.50.10740">
    <property type="entry name" value="Class I glutamine amidotransferase-like"/>
    <property type="match status" value="1"/>
</dbReference>
<dbReference type="STRING" id="7395.A0A1A9VK62"/>
<evidence type="ECO:0000313" key="3">
    <source>
        <dbReference type="Proteomes" id="UP000078200"/>
    </source>
</evidence>
<dbReference type="InterPro" id="IPR029062">
    <property type="entry name" value="Class_I_gatase-like"/>
</dbReference>
<dbReference type="InterPro" id="IPR040449">
    <property type="entry name" value="Peptidase_S66_N"/>
</dbReference>
<name>A0A1A9VK62_GLOAU</name>
<dbReference type="SUPFAM" id="SSF141986">
    <property type="entry name" value="LD-carboxypeptidase A C-terminal domain-like"/>
    <property type="match status" value="1"/>
</dbReference>
<dbReference type="InterPro" id="IPR038351">
    <property type="entry name" value="MCD_N_sf"/>
</dbReference>
<dbReference type="AlphaFoldDB" id="A0A1A9VK62"/>
<dbReference type="VEuPathDB" id="VectorBase:GAUT039655"/>
<dbReference type="Pfam" id="PF02016">
    <property type="entry name" value="Peptidase_S66"/>
    <property type="match status" value="1"/>
</dbReference>
<dbReference type="Pfam" id="PF21948">
    <property type="entry name" value="LplA-B_cat"/>
    <property type="match status" value="1"/>
</dbReference>
<dbReference type="Pfam" id="PF17408">
    <property type="entry name" value="MCD_N"/>
    <property type="match status" value="1"/>
</dbReference>
<dbReference type="GO" id="GO:0009249">
    <property type="term" value="P:protein lipoylation"/>
    <property type="evidence" value="ECO:0007669"/>
    <property type="project" value="InterPro"/>
</dbReference>
<dbReference type="InterPro" id="IPR035372">
    <property type="entry name" value="MCD_N"/>
</dbReference>
<dbReference type="SUPFAM" id="SSF55681">
    <property type="entry name" value="Class II aaRS and biotin synthetases"/>
    <property type="match status" value="1"/>
</dbReference>
<dbReference type="GO" id="GO:2001294">
    <property type="term" value="P:malonyl-CoA catabolic process"/>
    <property type="evidence" value="ECO:0007669"/>
    <property type="project" value="TreeGrafter"/>
</dbReference>
<dbReference type="Pfam" id="PF05292">
    <property type="entry name" value="MCD"/>
    <property type="match status" value="1"/>
</dbReference>
<dbReference type="InterPro" id="IPR045864">
    <property type="entry name" value="aa-tRNA-synth_II/BPL/LPL"/>
</dbReference>
<dbReference type="InterPro" id="IPR020605">
    <property type="entry name" value="Octanoyltransferase_CS"/>
</dbReference>
<dbReference type="GO" id="GO:0033819">
    <property type="term" value="F:lipoyl(octanoyl) transferase activity"/>
    <property type="evidence" value="ECO:0007669"/>
    <property type="project" value="InterPro"/>
</dbReference>
<dbReference type="GO" id="GO:0050080">
    <property type="term" value="F:malonyl-CoA decarboxylase activity"/>
    <property type="evidence" value="ECO:0007669"/>
    <property type="project" value="InterPro"/>
</dbReference>
<dbReference type="GO" id="GO:0005759">
    <property type="term" value="C:mitochondrial matrix"/>
    <property type="evidence" value="ECO:0007669"/>
    <property type="project" value="TreeGrafter"/>
</dbReference>
<dbReference type="InterPro" id="IPR027461">
    <property type="entry name" value="Carboxypeptidase_A_C_sf"/>
</dbReference>
<dbReference type="InterPro" id="IPR004143">
    <property type="entry name" value="BPL_LPL_catalytic"/>
</dbReference>
<dbReference type="PANTHER" id="PTHR28641:SF1">
    <property type="entry name" value="MALONYL-COA DECARBOXYLASE, MITOCHONDRIAL"/>
    <property type="match status" value="1"/>
</dbReference>
<evidence type="ECO:0000259" key="1">
    <source>
        <dbReference type="PROSITE" id="PS51733"/>
    </source>
</evidence>
<dbReference type="InterPro" id="IPR040921">
    <property type="entry name" value="Peptidase_S66C"/>
</dbReference>
<feature type="domain" description="BPL/LPL catalytic" evidence="1">
    <location>
        <begin position="30"/>
        <end position="209"/>
    </location>
</feature>
<dbReference type="InterPro" id="IPR042303">
    <property type="entry name" value="Malonyl_CoA_deC_C_sf"/>
</dbReference>
<dbReference type="GO" id="GO:0006633">
    <property type="term" value="P:fatty acid biosynthetic process"/>
    <property type="evidence" value="ECO:0007669"/>
    <property type="project" value="InterPro"/>
</dbReference>
<dbReference type="Gene3D" id="3.40.630.150">
    <property type="entry name" value="Malonyl-CoA decarboxylase, catalytic domain"/>
    <property type="match status" value="1"/>
</dbReference>
<dbReference type="GO" id="GO:0005782">
    <property type="term" value="C:peroxisomal matrix"/>
    <property type="evidence" value="ECO:0007669"/>
    <property type="project" value="TreeGrafter"/>
</dbReference>
<dbReference type="Gene3D" id="3.50.30.60">
    <property type="entry name" value="LD-carboxypeptidase A C-terminal domain-like"/>
    <property type="match status" value="1"/>
</dbReference>
<reference evidence="2" key="1">
    <citation type="submission" date="2020-05" db="UniProtKB">
        <authorList>
            <consortium name="EnsemblMetazoa"/>
        </authorList>
    </citation>
    <scope>IDENTIFICATION</scope>
    <source>
        <strain evidence="2">TTRI</strain>
    </source>
</reference>
<dbReference type="PROSITE" id="PS01313">
    <property type="entry name" value="LIPB"/>
    <property type="match status" value="1"/>
</dbReference>
<keyword evidence="3" id="KW-1185">Reference proteome</keyword>
<dbReference type="GO" id="GO:0006085">
    <property type="term" value="P:acetyl-CoA biosynthetic process"/>
    <property type="evidence" value="ECO:0007669"/>
    <property type="project" value="TreeGrafter"/>
</dbReference>
<dbReference type="EnsemblMetazoa" id="GAUT039655-RA">
    <property type="protein sequence ID" value="GAUT039655-PA"/>
    <property type="gene ID" value="GAUT039655"/>
</dbReference>
<evidence type="ECO:0000313" key="2">
    <source>
        <dbReference type="EnsemblMetazoa" id="GAUT039655-PA"/>
    </source>
</evidence>
<accession>A0A1A9VK62</accession>
<protein>
    <recommendedName>
        <fullName evidence="1">BPL/LPL catalytic domain-containing protein</fullName>
    </recommendedName>
</protein>
<dbReference type="InterPro" id="IPR007956">
    <property type="entry name" value="Malonyl_CoA_deC_C"/>
</dbReference>
<proteinExistence type="predicted"/>
<dbReference type="Proteomes" id="UP000078200">
    <property type="component" value="Unassembled WGS sequence"/>
</dbReference>
<dbReference type="Pfam" id="PF17676">
    <property type="entry name" value="Peptidase_S66C"/>
    <property type="match status" value="1"/>
</dbReference>
<dbReference type="CDD" id="cd07025">
    <property type="entry name" value="Peptidase_S66"/>
    <property type="match status" value="1"/>
</dbReference>
<dbReference type="InterPro" id="IPR038917">
    <property type="entry name" value="Malonyl_CoA_deC"/>
</dbReference>
<dbReference type="InterPro" id="IPR027478">
    <property type="entry name" value="LdcA_N"/>
</dbReference>
<sequence>MTEWLISNQLIDYNCAVKSMEEKIQQIYNNSADELVWLLQHPPLYTAGISATDDDIVEKLFPIYKTGRGGKYTYHGPGQRVIYLMLNLKKRNKCDIKLYIRDLSIHAMDQVDIIAPSSKGKESDLTTIKEYVEASDFNPHISEKIYSNDNPFYSNSDEFRANDLVSALTNDSKIIWCIRGGEGASRLIPYLEKLPNDKKERIAQNKKILIGYSDITALHIYLQAKYDWQTLHGTMLEMIVNSSVSESSVEKLKELILNKRDSIRFDNLKMINNGIRLKDGKLESKVIGGNMTLVENSIGTTWQINAKGKILFLEDIRVYPYAIERSLDHLKQAHIFDGVHAVIFGDFVNCYNDNLVEVFHWNEKDLVAYEERIMDLRKEEAILEYRLDLATEKGKKIGKEEGEIEVAKAMLANNVDVNTIVKFTGLSMTIRAASPKPTARGVGIVPERIPLSCPPPLINGEVADAVRSWIGNIGPDLSNSRDIDSLVLKMNECLNPKGGEVSARKNAVSLGNLYLSLSEKGKIKFLQTLAEKFNPNKAEIDEKIKEYKKNQDPELNYKFEQDLIKILESPRSKILKQFISLPEGLKFIVDMRSDVLKLKNQYRSLNPLENELKNILYTWVDVDLLDLRQITWDSPASLLEKLIKYEAVHKISSWDDLKNRLDSDRLCFAFFHYKIPNEPLIFVEVALVNKIADSIQHLLDESVPSSDPSSASTAIFYSISNTQAGLSGISLGNFLIKRVVEKLSQEFKSIKTYATLSPIPGFTKWLKNNLNQDVTLLGKLNIKQSSAEILESAEQLKTNIECESAVKQCLLKLCVYYLLKVNNSNRNAYDPVAHFHLSNGASIRQLNWMADTSEKGISQSAGMMVNYLYELPKIDNNHENYMVNKVISCSKKVSSMLKE</sequence>
<dbReference type="PANTHER" id="PTHR28641">
    <property type="match status" value="1"/>
</dbReference>
<dbReference type="SUPFAM" id="SSF52317">
    <property type="entry name" value="Class I glutamine amidotransferase-like"/>
    <property type="match status" value="1"/>
</dbReference>
<dbReference type="PROSITE" id="PS51733">
    <property type="entry name" value="BPL_LPL_CATALYTIC"/>
    <property type="match status" value="1"/>
</dbReference>